<evidence type="ECO:0000256" key="6">
    <source>
        <dbReference type="ARBA" id="ARBA00023237"/>
    </source>
</evidence>
<dbReference type="InterPro" id="IPR036942">
    <property type="entry name" value="Beta-barrel_TonB_sf"/>
</dbReference>
<evidence type="ECO:0000313" key="9">
    <source>
        <dbReference type="EMBL" id="NBG65731.1"/>
    </source>
</evidence>
<keyword evidence="5 7" id="KW-0472">Membrane</keyword>
<name>A0A6N9NJS5_9FLAO</name>
<reference evidence="9 10" key="1">
    <citation type="submission" date="2019-12" db="EMBL/GenBank/DDBJ databases">
        <authorList>
            <person name="Zhao J."/>
        </authorList>
    </citation>
    <scope>NUCLEOTIDE SEQUENCE [LARGE SCALE GENOMIC DNA]</scope>
    <source>
        <strain evidence="9 10">S-15</strain>
    </source>
</reference>
<proteinExistence type="inferred from homology"/>
<dbReference type="SUPFAM" id="SSF56935">
    <property type="entry name" value="Porins"/>
    <property type="match status" value="1"/>
</dbReference>
<dbReference type="InterPro" id="IPR008969">
    <property type="entry name" value="CarboxyPept-like_regulatory"/>
</dbReference>
<dbReference type="InterPro" id="IPR037066">
    <property type="entry name" value="Plug_dom_sf"/>
</dbReference>
<dbReference type="Proteomes" id="UP000470771">
    <property type="component" value="Unassembled WGS sequence"/>
</dbReference>
<keyword evidence="9" id="KW-0675">Receptor</keyword>
<feature type="domain" description="TonB-dependent receptor plug" evidence="8">
    <location>
        <begin position="136"/>
        <end position="214"/>
    </location>
</feature>
<organism evidence="9 10">
    <name type="scientific">Acidiluteibacter ferrifornacis</name>
    <dbReference type="NCBI Taxonomy" id="2692424"/>
    <lineage>
        <taxon>Bacteria</taxon>
        <taxon>Pseudomonadati</taxon>
        <taxon>Bacteroidota</taxon>
        <taxon>Flavobacteriia</taxon>
        <taxon>Flavobacteriales</taxon>
        <taxon>Cryomorphaceae</taxon>
        <taxon>Acidiluteibacter</taxon>
    </lineage>
</organism>
<dbReference type="PROSITE" id="PS52016">
    <property type="entry name" value="TONB_DEPENDENT_REC_3"/>
    <property type="match status" value="1"/>
</dbReference>
<comment type="similarity">
    <text evidence="7">Belongs to the TonB-dependent receptor family.</text>
</comment>
<dbReference type="Gene3D" id="2.170.130.10">
    <property type="entry name" value="TonB-dependent receptor, plug domain"/>
    <property type="match status" value="1"/>
</dbReference>
<gene>
    <name evidence="9" type="ORF">GQN54_06350</name>
</gene>
<dbReference type="Pfam" id="PF07715">
    <property type="entry name" value="Plug"/>
    <property type="match status" value="1"/>
</dbReference>
<evidence type="ECO:0000256" key="5">
    <source>
        <dbReference type="ARBA" id="ARBA00023136"/>
    </source>
</evidence>
<dbReference type="Pfam" id="PF13715">
    <property type="entry name" value="CarbopepD_reg_2"/>
    <property type="match status" value="1"/>
</dbReference>
<evidence type="ECO:0000256" key="4">
    <source>
        <dbReference type="ARBA" id="ARBA00022692"/>
    </source>
</evidence>
<protein>
    <submittedName>
        <fullName evidence="9">TonB-dependent receptor plug domain-containing protein</fullName>
    </submittedName>
</protein>
<evidence type="ECO:0000256" key="2">
    <source>
        <dbReference type="ARBA" id="ARBA00022448"/>
    </source>
</evidence>
<keyword evidence="10" id="KW-1185">Reference proteome</keyword>
<dbReference type="Gene3D" id="2.60.40.1120">
    <property type="entry name" value="Carboxypeptidase-like, regulatory domain"/>
    <property type="match status" value="1"/>
</dbReference>
<dbReference type="InterPro" id="IPR039426">
    <property type="entry name" value="TonB-dep_rcpt-like"/>
</dbReference>
<dbReference type="EMBL" id="WWNE01000005">
    <property type="protein sequence ID" value="NBG65731.1"/>
    <property type="molecule type" value="Genomic_DNA"/>
</dbReference>
<dbReference type="GO" id="GO:0009279">
    <property type="term" value="C:cell outer membrane"/>
    <property type="evidence" value="ECO:0007669"/>
    <property type="project" value="UniProtKB-SubCell"/>
</dbReference>
<evidence type="ECO:0000256" key="3">
    <source>
        <dbReference type="ARBA" id="ARBA00022452"/>
    </source>
</evidence>
<keyword evidence="2 7" id="KW-0813">Transport</keyword>
<keyword evidence="6 7" id="KW-0998">Cell outer membrane</keyword>
<accession>A0A6N9NJS5</accession>
<sequence>MSFQFAFGQIQENPVKKKYTISGYVKEAGSGELLIGATIYIPSLKTGTATNAYGFYSITIESDTFQLIVSYVGYSAKAFQINLDKNVNLDVEIAASNSLDEVQIVASRKPKISESTRMSVIEIPINQIKDIPALLGEKDALKVIQLMPGVQSGSEGNSGLYVRGGGPDQNLIILDDATVYNAYHLFGFFSLFNGDALNSIELTKGGFPARYGGRLSSVLDMKMKEGNKEELKGEVGVGILSSRLTLEGPIKKGKSSFLVSGRRTYIDALTRPFMPKDEQFGYYFYDLNAKVNYDFGGKNKVYLSGYFGKDKASARYDGGDEESNLSWGNVTGTARWNHLFNEQLFANTSLIISNYDFAISNSSKYDTDEYEFRTSSGIRDYALKIDLDYRPSPKHSIRAGLISTYHIFTPSAVVLKDEAIGSYRNDLTKIKALENGAYIEDDFTVNGRLKINGGLRVSHFLNEDRNYFRLEPRISGRYFVGEDLSIKASFANMNQYIHLLTQTGLGLPTDLWVPATKRVAPQQSNQVALGVAKDISKHDLTLSFETYYKKSDNVIAYKEGASFLALDIFESEDEDENTDEGLNWERNITSGQAWSYGAEILIQKKIGKFSGWIGYTLSFTQFQFDSLNNGEKFWARYDRRHDVSVVGIYQLKENTEKGKRITLSATWVYGTGNAITLPESQYNASTNTENGNYYTRVSDYSAMNDFRMAPYHRMDIGAQFHRTKKRGERTWEISFYNLYNRQNPFFYYSDTNENGNTILKQVSLFPILPSISYSFKF</sequence>
<evidence type="ECO:0000313" key="10">
    <source>
        <dbReference type="Proteomes" id="UP000470771"/>
    </source>
</evidence>
<comment type="subcellular location">
    <subcellularLocation>
        <location evidence="1 7">Cell outer membrane</location>
        <topology evidence="1 7">Multi-pass membrane protein</topology>
    </subcellularLocation>
</comment>
<dbReference type="InterPro" id="IPR012910">
    <property type="entry name" value="Plug_dom"/>
</dbReference>
<comment type="caution">
    <text evidence="9">The sequence shown here is derived from an EMBL/GenBank/DDBJ whole genome shotgun (WGS) entry which is preliminary data.</text>
</comment>
<dbReference type="AlphaFoldDB" id="A0A6N9NJS5"/>
<evidence type="ECO:0000256" key="7">
    <source>
        <dbReference type="PROSITE-ProRule" id="PRU01360"/>
    </source>
</evidence>
<evidence type="ECO:0000256" key="1">
    <source>
        <dbReference type="ARBA" id="ARBA00004571"/>
    </source>
</evidence>
<dbReference type="Gene3D" id="2.40.170.20">
    <property type="entry name" value="TonB-dependent receptor, beta-barrel domain"/>
    <property type="match status" value="1"/>
</dbReference>
<dbReference type="SUPFAM" id="SSF49464">
    <property type="entry name" value="Carboxypeptidase regulatory domain-like"/>
    <property type="match status" value="1"/>
</dbReference>
<keyword evidence="3 7" id="KW-1134">Transmembrane beta strand</keyword>
<evidence type="ECO:0000259" key="8">
    <source>
        <dbReference type="Pfam" id="PF07715"/>
    </source>
</evidence>
<keyword evidence="4 7" id="KW-0812">Transmembrane</keyword>